<feature type="domain" description="HTH cro/C1-type" evidence="2">
    <location>
        <begin position="5"/>
        <end position="59"/>
    </location>
</feature>
<keyword evidence="4" id="KW-1185">Reference proteome</keyword>
<comment type="caution">
    <text evidence="3">The sequence shown here is derived from an EMBL/GenBank/DDBJ whole genome shotgun (WGS) entry which is preliminary data.</text>
</comment>
<dbReference type="PROSITE" id="PS50943">
    <property type="entry name" value="HTH_CROC1"/>
    <property type="match status" value="1"/>
</dbReference>
<dbReference type="Pfam" id="PF01381">
    <property type="entry name" value="HTH_3"/>
    <property type="match status" value="1"/>
</dbReference>
<dbReference type="PANTHER" id="PTHR46558">
    <property type="entry name" value="TRACRIPTIONAL REGULATORY PROTEIN-RELATED-RELATED"/>
    <property type="match status" value="1"/>
</dbReference>
<dbReference type="InterPro" id="IPR010982">
    <property type="entry name" value="Lambda_DNA-bd_dom_sf"/>
</dbReference>
<dbReference type="SMART" id="SM00530">
    <property type="entry name" value="HTH_XRE"/>
    <property type="match status" value="1"/>
</dbReference>
<reference evidence="4" key="1">
    <citation type="journal article" date="2019" name="Int. J. Syst. Evol. Microbiol.">
        <title>The Global Catalogue of Microorganisms (GCM) 10K type strain sequencing project: providing services to taxonomists for standard genome sequencing and annotation.</title>
        <authorList>
            <consortium name="The Broad Institute Genomics Platform"/>
            <consortium name="The Broad Institute Genome Sequencing Center for Infectious Disease"/>
            <person name="Wu L."/>
            <person name="Ma J."/>
        </authorList>
    </citation>
    <scope>NUCLEOTIDE SEQUENCE [LARGE SCALE GENOMIC DNA]</scope>
    <source>
        <strain evidence="4">JCM 17738</strain>
    </source>
</reference>
<sequence length="62" mass="6943">MENKLAELRAQHQLSQAALAELLGVSRQTVISIERGRFDPSLPLAFTIARHFGTTIEDIFHP</sequence>
<dbReference type="SUPFAM" id="SSF47413">
    <property type="entry name" value="lambda repressor-like DNA-binding domains"/>
    <property type="match status" value="1"/>
</dbReference>
<proteinExistence type="predicted"/>
<protein>
    <submittedName>
        <fullName evidence="3">Helix-turn-helix transcriptional regulator</fullName>
    </submittedName>
</protein>
<dbReference type="InterPro" id="IPR001387">
    <property type="entry name" value="Cro/C1-type_HTH"/>
</dbReference>
<dbReference type="PANTHER" id="PTHR46558:SF4">
    <property type="entry name" value="DNA-BIDING PHAGE PROTEIN"/>
    <property type="match status" value="1"/>
</dbReference>
<dbReference type="Gene3D" id="1.10.260.40">
    <property type="entry name" value="lambda repressor-like DNA-binding domains"/>
    <property type="match status" value="1"/>
</dbReference>
<dbReference type="Proteomes" id="UP001500390">
    <property type="component" value="Unassembled WGS sequence"/>
</dbReference>
<gene>
    <name evidence="3" type="ORF">GCM10023153_18580</name>
</gene>
<accession>A0ABP8JTY2</accession>
<dbReference type="CDD" id="cd00093">
    <property type="entry name" value="HTH_XRE"/>
    <property type="match status" value="1"/>
</dbReference>
<evidence type="ECO:0000259" key="2">
    <source>
        <dbReference type="PROSITE" id="PS50943"/>
    </source>
</evidence>
<organism evidence="3 4">
    <name type="scientific">Ornithinibacter aureus</name>
    <dbReference type="NCBI Taxonomy" id="622664"/>
    <lineage>
        <taxon>Bacteria</taxon>
        <taxon>Bacillati</taxon>
        <taxon>Actinomycetota</taxon>
        <taxon>Actinomycetes</taxon>
        <taxon>Micrococcales</taxon>
        <taxon>Intrasporangiaceae</taxon>
        <taxon>Ornithinibacter</taxon>
    </lineage>
</organism>
<dbReference type="EMBL" id="BAABFX010000026">
    <property type="protein sequence ID" value="GAA4396017.1"/>
    <property type="molecule type" value="Genomic_DNA"/>
</dbReference>
<evidence type="ECO:0000313" key="3">
    <source>
        <dbReference type="EMBL" id="GAA4396017.1"/>
    </source>
</evidence>
<evidence type="ECO:0000313" key="4">
    <source>
        <dbReference type="Proteomes" id="UP001500390"/>
    </source>
</evidence>
<dbReference type="RefSeq" id="WP_159900395.1">
    <property type="nucleotide sequence ID" value="NZ_BAABFX010000026.1"/>
</dbReference>
<evidence type="ECO:0000256" key="1">
    <source>
        <dbReference type="ARBA" id="ARBA00023125"/>
    </source>
</evidence>
<name>A0ABP8JTY2_9MICO</name>
<keyword evidence="1" id="KW-0238">DNA-binding</keyword>